<name>A0A023GBX4_AMBTT</name>
<proteinExistence type="evidence at transcript level"/>
<accession>A0A023GBX4</accession>
<organism evidence="2">
    <name type="scientific">Amblyomma triste</name>
    <name type="common">Neotropical tick</name>
    <dbReference type="NCBI Taxonomy" id="251400"/>
    <lineage>
        <taxon>Eukaryota</taxon>
        <taxon>Metazoa</taxon>
        <taxon>Ecdysozoa</taxon>
        <taxon>Arthropoda</taxon>
        <taxon>Chelicerata</taxon>
        <taxon>Arachnida</taxon>
        <taxon>Acari</taxon>
        <taxon>Parasitiformes</taxon>
        <taxon>Ixodida</taxon>
        <taxon>Ixodoidea</taxon>
        <taxon>Ixodidae</taxon>
        <taxon>Amblyomminae</taxon>
        <taxon>Amblyomma</taxon>
    </lineage>
</organism>
<reference evidence="2" key="1">
    <citation type="submission" date="2014-03" db="EMBL/GenBank/DDBJ databases">
        <title>The sialotranscriptome of Amblyomma triste, Amblyomma parvum and Amblyomma cajennense ticks, uncovered by 454-based RNA-seq.</title>
        <authorList>
            <person name="Garcia G.R."/>
            <person name="Gardinassi L.G."/>
            <person name="Ribeiro J.M."/>
            <person name="Anatriello E."/>
            <person name="Ferreira B.R."/>
            <person name="Moreira H.N."/>
            <person name="Mafra C."/>
            <person name="Olegario M.M."/>
            <person name="Szabo P.J."/>
            <person name="Miranda-Santos I.K."/>
            <person name="Maruyama S.R."/>
        </authorList>
    </citation>
    <scope>NUCLEOTIDE SEQUENCE</scope>
    <source>
        <strain evidence="2">Mato Grasso do Sul</strain>
        <tissue evidence="2">Salivary glands</tissue>
    </source>
</reference>
<evidence type="ECO:0000256" key="1">
    <source>
        <dbReference type="SAM" id="SignalP"/>
    </source>
</evidence>
<keyword evidence="1" id="KW-0732">Signal</keyword>
<feature type="chain" id="PRO_5001520968" description="Single domain-containing protein" evidence="1">
    <location>
        <begin position="24"/>
        <end position="103"/>
    </location>
</feature>
<evidence type="ECO:0000313" key="2">
    <source>
        <dbReference type="EMBL" id="JAC30403.1"/>
    </source>
</evidence>
<protein>
    <recommendedName>
        <fullName evidence="3">Single domain-containing protein</fullName>
    </recommendedName>
</protein>
<dbReference type="AlphaFoldDB" id="A0A023GBX4"/>
<evidence type="ECO:0008006" key="3">
    <source>
        <dbReference type="Google" id="ProtNLM"/>
    </source>
</evidence>
<feature type="signal peptide" evidence="1">
    <location>
        <begin position="1"/>
        <end position="23"/>
    </location>
</feature>
<sequence>MSSPVRKTALFAIYHLSLSLAAAHPNPFYPVTFYGGGCQFWGHDMGNQGEGFEVTYCVHYKCDEEKRQVLVFGCPPPKYYLPEDSFGSHDNKVWPNCCPGHEV</sequence>
<dbReference type="EMBL" id="GBBM01005015">
    <property type="protein sequence ID" value="JAC30403.1"/>
    <property type="molecule type" value="mRNA"/>
</dbReference>